<dbReference type="Proteomes" id="UP001635816">
    <property type="component" value="Unassembled WGS sequence"/>
</dbReference>
<name>A0ABW9LA14_9MYCO</name>
<evidence type="ECO:0000313" key="1">
    <source>
        <dbReference type="EMBL" id="MFN6543897.1"/>
    </source>
</evidence>
<reference evidence="1 2" key="1">
    <citation type="submission" date="2024-12" db="EMBL/GenBank/DDBJ databases">
        <title>The coexistence of Mycolicibacterium septicum and Mycolicibacterium nivoides in clinical samples.</title>
        <authorList>
            <person name="Wang C."/>
            <person name="Feng Y."/>
            <person name="Zong Z."/>
        </authorList>
    </citation>
    <scope>NUCLEOTIDE SEQUENCE [LARGE SCALE GENOMIC DNA]</scope>
    <source>
        <strain evidence="1 2">120309</strain>
    </source>
</reference>
<sequence>MTHCATSLDEFTVHQRVKVVVGLGYTKPGVVADITPNNVDVQFDDGTSGLYRPYEVMPGPLPAGQLELFGG</sequence>
<comment type="caution">
    <text evidence="1">The sequence shown here is derived from an EMBL/GenBank/DDBJ whole genome shotgun (WGS) entry which is preliminary data.</text>
</comment>
<evidence type="ECO:0000313" key="2">
    <source>
        <dbReference type="Proteomes" id="UP001635816"/>
    </source>
</evidence>
<gene>
    <name evidence="1" type="ORF">ACK4CT_11970</name>
</gene>
<organism evidence="1 2">
    <name type="scientific">Mycolicibacterium nivoides</name>
    <dbReference type="NCBI Taxonomy" id="2487344"/>
    <lineage>
        <taxon>Bacteria</taxon>
        <taxon>Bacillati</taxon>
        <taxon>Actinomycetota</taxon>
        <taxon>Actinomycetes</taxon>
        <taxon>Mycobacteriales</taxon>
        <taxon>Mycobacteriaceae</taxon>
        <taxon>Mycolicibacterium</taxon>
    </lineage>
</organism>
<accession>A0ABW9LA14</accession>
<dbReference type="RefSeq" id="WP_409543290.1">
    <property type="nucleotide sequence ID" value="NZ_JBKBDD010000003.1"/>
</dbReference>
<dbReference type="EMBL" id="JBKBDD010000003">
    <property type="protein sequence ID" value="MFN6543897.1"/>
    <property type="molecule type" value="Genomic_DNA"/>
</dbReference>
<protein>
    <submittedName>
        <fullName evidence="1">Uncharacterized protein</fullName>
    </submittedName>
</protein>
<keyword evidence="2" id="KW-1185">Reference proteome</keyword>
<proteinExistence type="predicted"/>